<dbReference type="AlphaFoldDB" id="A0A1M7T3C5"/>
<feature type="region of interest" description="Disordered" evidence="1">
    <location>
        <begin position="51"/>
        <end position="113"/>
    </location>
</feature>
<evidence type="ECO:0000313" key="3">
    <source>
        <dbReference type="Proteomes" id="UP000186469"/>
    </source>
</evidence>
<dbReference type="EMBL" id="FRDI01000006">
    <property type="protein sequence ID" value="SHN65275.1"/>
    <property type="molecule type" value="Genomic_DNA"/>
</dbReference>
<dbReference type="Proteomes" id="UP000186469">
    <property type="component" value="Unassembled WGS sequence"/>
</dbReference>
<feature type="compositionally biased region" description="Low complexity" evidence="1">
    <location>
        <begin position="102"/>
        <end position="111"/>
    </location>
</feature>
<name>A0A1M7T3C5_9BACT</name>
<evidence type="ECO:0000313" key="2">
    <source>
        <dbReference type="EMBL" id="SHN65275.1"/>
    </source>
</evidence>
<accession>A0A1M7T3C5</accession>
<gene>
    <name evidence="2" type="ORF">SAMN02745728_01508</name>
</gene>
<dbReference type="RefSeq" id="WP_072697195.1">
    <property type="nucleotide sequence ID" value="NZ_FRDI01000006.1"/>
</dbReference>
<sequence length="180" mass="19749">MDKIEAGALTLSMCTRCNDETSHVIIAVAGNEIVKVECKACGSIHKYRPARKENQKSNTPAIKKVRAGQARENATTVGVKYKPSTLSQTGGEKPTKEKTSLKRTTSSTKNTPLLDDPAWEVAMKRLAVLTPKTYNMNESFGKGDLLSHPSFGLGEVVLLHKPDKIDVLFREGIKRLKAKI</sequence>
<dbReference type="STRING" id="1121455.SAMN02745728_01508"/>
<organism evidence="2 3">
    <name type="scientific">Desulfovibrio litoralis DSM 11393</name>
    <dbReference type="NCBI Taxonomy" id="1121455"/>
    <lineage>
        <taxon>Bacteria</taxon>
        <taxon>Pseudomonadati</taxon>
        <taxon>Thermodesulfobacteriota</taxon>
        <taxon>Desulfovibrionia</taxon>
        <taxon>Desulfovibrionales</taxon>
        <taxon>Desulfovibrionaceae</taxon>
        <taxon>Desulfovibrio</taxon>
    </lineage>
</organism>
<reference evidence="2 3" key="1">
    <citation type="submission" date="2016-12" db="EMBL/GenBank/DDBJ databases">
        <authorList>
            <person name="Song W.-J."/>
            <person name="Kurnit D.M."/>
        </authorList>
    </citation>
    <scope>NUCLEOTIDE SEQUENCE [LARGE SCALE GENOMIC DNA]</scope>
    <source>
        <strain evidence="2 3">DSM 11393</strain>
    </source>
</reference>
<proteinExistence type="predicted"/>
<protein>
    <submittedName>
        <fullName evidence="2">Uncharacterized protein</fullName>
    </submittedName>
</protein>
<keyword evidence="3" id="KW-1185">Reference proteome</keyword>
<evidence type="ECO:0000256" key="1">
    <source>
        <dbReference type="SAM" id="MobiDB-lite"/>
    </source>
</evidence>
<dbReference type="OrthoDB" id="129834at2"/>